<evidence type="ECO:0000259" key="6">
    <source>
        <dbReference type="Pfam" id="PF00881"/>
    </source>
</evidence>
<evidence type="ECO:0000256" key="4">
    <source>
        <dbReference type="ARBA" id="ARBA00023002"/>
    </source>
</evidence>
<dbReference type="Proteomes" id="UP000023795">
    <property type="component" value="Unassembled WGS sequence"/>
</dbReference>
<organism evidence="7 8">
    <name type="scientific">Moraxella macacae 0408225</name>
    <dbReference type="NCBI Taxonomy" id="1230338"/>
    <lineage>
        <taxon>Bacteria</taxon>
        <taxon>Pseudomonadati</taxon>
        <taxon>Pseudomonadota</taxon>
        <taxon>Gammaproteobacteria</taxon>
        <taxon>Moraxellales</taxon>
        <taxon>Moraxellaceae</taxon>
        <taxon>Moraxella</taxon>
    </lineage>
</organism>
<dbReference type="SUPFAM" id="SSF55469">
    <property type="entry name" value="FMN-dependent nitroreductase-like"/>
    <property type="match status" value="1"/>
</dbReference>
<keyword evidence="5" id="KW-0521">NADP</keyword>
<evidence type="ECO:0000256" key="1">
    <source>
        <dbReference type="ARBA" id="ARBA00008366"/>
    </source>
</evidence>
<dbReference type="EMBL" id="ANIN01000002">
    <property type="protein sequence ID" value="ELA08377.1"/>
    <property type="molecule type" value="Genomic_DNA"/>
</dbReference>
<dbReference type="InterPro" id="IPR000415">
    <property type="entry name" value="Nitroreductase-like"/>
</dbReference>
<name>L2F5R9_9GAMM</name>
<keyword evidence="3 5" id="KW-0288">FMN</keyword>
<accession>L2F5R9</accession>
<evidence type="ECO:0000256" key="5">
    <source>
        <dbReference type="PIRNR" id="PIRNR005426"/>
    </source>
</evidence>
<dbReference type="PANTHER" id="PTHR43425">
    <property type="entry name" value="OXYGEN-INSENSITIVE NADPH NITROREDUCTASE"/>
    <property type="match status" value="1"/>
</dbReference>
<comment type="caution">
    <text evidence="7">The sequence shown here is derived from an EMBL/GenBank/DDBJ whole genome shotgun (WGS) entry which is preliminary data.</text>
</comment>
<dbReference type="InterPro" id="IPR029479">
    <property type="entry name" value="Nitroreductase"/>
</dbReference>
<dbReference type="GO" id="GO:0016491">
    <property type="term" value="F:oxidoreductase activity"/>
    <property type="evidence" value="ECO:0007669"/>
    <property type="project" value="UniProtKB-UniRule"/>
</dbReference>
<keyword evidence="4 5" id="KW-0560">Oxidoreductase</keyword>
<dbReference type="CDD" id="cd02146">
    <property type="entry name" value="NfsA-like"/>
    <property type="match status" value="1"/>
</dbReference>
<evidence type="ECO:0000313" key="8">
    <source>
        <dbReference type="Proteomes" id="UP000023795"/>
    </source>
</evidence>
<dbReference type="PANTHER" id="PTHR43425:SF2">
    <property type="entry name" value="OXYGEN-INSENSITIVE NADPH NITROREDUCTASE"/>
    <property type="match status" value="1"/>
</dbReference>
<dbReference type="InterPro" id="IPR016446">
    <property type="entry name" value="Flavin_OxRdtase_Frp"/>
</dbReference>
<keyword evidence="8" id="KW-1185">Reference proteome</keyword>
<sequence length="258" mass="28828">MTSTMTPTSKPTLQTVLNHRSIRKFTDQPIGDDLLNTLYTAGMAGSTSGYLQSASIIRITDKTMRHQIRRICAEAQDAKEGEKYGHAYVEHSPEFFVFCMDSNRHQTLLPDAQIDWTEVVLVGAVDATIIAQNMLISAESLGLGGVYIGSVRNDIAKISELLKLPQGVVPLFGMCLGYPDQDPAMRPRLPNSLIVSENHYKPATVEQLEAFNDTVKDYYQTLRNGSDMDWISQIKNYLAKPSRPEVLPYLNKQGFAKR</sequence>
<dbReference type="PATRIC" id="fig|1230338.3.peg.1587"/>
<evidence type="ECO:0000313" key="7">
    <source>
        <dbReference type="EMBL" id="ELA08377.1"/>
    </source>
</evidence>
<dbReference type="Pfam" id="PF00881">
    <property type="entry name" value="Nitroreductase"/>
    <property type="match status" value="1"/>
</dbReference>
<keyword evidence="2 5" id="KW-0285">Flavoprotein</keyword>
<dbReference type="Gene3D" id="3.40.109.10">
    <property type="entry name" value="NADH Oxidase"/>
    <property type="match status" value="1"/>
</dbReference>
<dbReference type="NCBIfam" id="NF008033">
    <property type="entry name" value="PRK10765.1"/>
    <property type="match status" value="1"/>
</dbReference>
<dbReference type="eggNOG" id="COG0778">
    <property type="taxonomic scope" value="Bacteria"/>
</dbReference>
<comment type="similarity">
    <text evidence="1 5">Belongs to the flavin oxidoreductase frp family.</text>
</comment>
<proteinExistence type="inferred from homology"/>
<evidence type="ECO:0000256" key="2">
    <source>
        <dbReference type="ARBA" id="ARBA00022630"/>
    </source>
</evidence>
<feature type="domain" description="Nitroreductase" evidence="6">
    <location>
        <begin position="18"/>
        <end position="178"/>
    </location>
</feature>
<dbReference type="RefSeq" id="WP_009501930.1">
    <property type="nucleotide sequence ID" value="NZ_ANIN01000002.1"/>
</dbReference>
<reference evidence="7 8" key="1">
    <citation type="journal article" date="2013" name="Genome Announc.">
        <title>Genome Sequence of Moraxella macacae 0408225, a Novel Bacterial Species Isolated from a Cynomolgus Macaque with Epistaxis.</title>
        <authorList>
            <person name="Ladner J.T."/>
            <person name="Whitehouse C.A."/>
            <person name="Koroleva G.I."/>
            <person name="Palacios G.F."/>
        </authorList>
    </citation>
    <scope>NUCLEOTIDE SEQUENCE [LARGE SCALE GENOMIC DNA]</scope>
    <source>
        <strain evidence="7 8">0408225</strain>
    </source>
</reference>
<dbReference type="PIRSF" id="PIRSF005426">
    <property type="entry name" value="Frp"/>
    <property type="match status" value="1"/>
</dbReference>
<protein>
    <submittedName>
        <fullName evidence="7">Nitroreductase A</fullName>
    </submittedName>
</protein>
<gene>
    <name evidence="7" type="ORF">MOMA_07446</name>
</gene>
<evidence type="ECO:0000256" key="3">
    <source>
        <dbReference type="ARBA" id="ARBA00022643"/>
    </source>
</evidence>
<dbReference type="STRING" id="1230338.MOMA_07446"/>
<dbReference type="AlphaFoldDB" id="L2F5R9"/>